<accession>A0AAW6U9R5</accession>
<dbReference type="RefSeq" id="WP_349247251.1">
    <property type="nucleotide sequence ID" value="NZ_JASCXX010000064.1"/>
</dbReference>
<evidence type="ECO:0000313" key="1">
    <source>
        <dbReference type="EMBL" id="MDI6451843.1"/>
    </source>
</evidence>
<gene>
    <name evidence="1" type="ORF">QJ522_22485</name>
</gene>
<keyword evidence="2" id="KW-1185">Reference proteome</keyword>
<dbReference type="AlphaFoldDB" id="A0AAW6U9R5"/>
<dbReference type="EMBL" id="JASCXX010000064">
    <property type="protein sequence ID" value="MDI6451843.1"/>
    <property type="molecule type" value="Genomic_DNA"/>
</dbReference>
<name>A0AAW6U9R5_9BACT</name>
<dbReference type="Proteomes" id="UP001431776">
    <property type="component" value="Unassembled WGS sequence"/>
</dbReference>
<sequence length="449" mass="51986">MRRVFDEQIYLNFSEETSLKVVQEYRAKYAWIDECLEANPLILWLVHEDLEALSQSQEGREAKYTTEILFRALLVHQIERTSLRETVIRIAESSTLQSFLRLGTRSVPDFTFLNRAFKAMTAETWKLINEQLAHYAVKRCEMDVSQIRADTTVIEANIHYPTDSSLLWDSYRVLSRLLRAVRTEAPALCPHRFHDKKAKKDLVYVHRSVRSKVKARQRAWKRRFRRLHDRVCRLERIAASLLKPLAASDNFVLRGLGAELKHYLPLVRKICRTAERATLKGETVPARDRIFSLFEEHTELIKRGKSNQPIEFGHAVWLAQSRGKFITDYEVMAEKIPDSELLREITERHKAAFRHYPEAVTADTGFRAVPEEMSTVHKHVATVAVPGRGQNRAKIDTCWHHFRAGIEGSISVLKRAFRLSICMYRGFRSFAAAVGMAVFCHNLVNLMPK</sequence>
<dbReference type="PANTHER" id="PTHR33803:SF3">
    <property type="entry name" value="BLL1974 PROTEIN"/>
    <property type="match status" value="1"/>
</dbReference>
<comment type="caution">
    <text evidence="1">The sequence shown here is derived from an EMBL/GenBank/DDBJ whole genome shotgun (WGS) entry which is preliminary data.</text>
</comment>
<evidence type="ECO:0000313" key="2">
    <source>
        <dbReference type="Proteomes" id="UP001431776"/>
    </source>
</evidence>
<protein>
    <submittedName>
        <fullName evidence="1">Transposase</fullName>
    </submittedName>
</protein>
<organism evidence="1 2">
    <name type="scientific">Anaerobaca lacustris</name>
    <dbReference type="NCBI Taxonomy" id="3044600"/>
    <lineage>
        <taxon>Bacteria</taxon>
        <taxon>Pseudomonadati</taxon>
        <taxon>Planctomycetota</taxon>
        <taxon>Phycisphaerae</taxon>
        <taxon>Sedimentisphaerales</taxon>
        <taxon>Anaerobacaceae</taxon>
        <taxon>Anaerobaca</taxon>
    </lineage>
</organism>
<dbReference type="PANTHER" id="PTHR33803">
    <property type="entry name" value="IS1478 TRANSPOSASE"/>
    <property type="match status" value="1"/>
</dbReference>
<proteinExistence type="predicted"/>
<reference evidence="1" key="1">
    <citation type="submission" date="2023-05" db="EMBL/GenBank/DDBJ databases">
        <title>Anaerotaeda fermentans gen. nov., sp. nov., a novel anaerobic planctomycete of the new family within the order Sedimentisphaerales isolated from Taman Peninsula, Russia.</title>
        <authorList>
            <person name="Khomyakova M.A."/>
            <person name="Merkel A.Y."/>
            <person name="Slobodkin A.I."/>
        </authorList>
    </citation>
    <scope>NUCLEOTIDE SEQUENCE</scope>
    <source>
        <strain evidence="1">M17dextr</strain>
    </source>
</reference>